<name>A0A0K8RCN1_IXORI</name>
<protein>
    <submittedName>
        <fullName evidence="2">Putative basic tail protein</fullName>
    </submittedName>
</protein>
<dbReference type="AlphaFoldDB" id="A0A0K8RCN1"/>
<sequence>MEVKAFAFLQIAAFIALGVQMFIVGTDALSDEDQLFSVEYCGTNCTQQADGSWTTCPGKGGKCKCYHEDGKKDGLCLYTEYTDFSQYPNLTSSEIANAAPRPCET</sequence>
<organism evidence="2">
    <name type="scientific">Ixodes ricinus</name>
    <name type="common">Common tick</name>
    <name type="synonym">Acarus ricinus</name>
    <dbReference type="NCBI Taxonomy" id="34613"/>
    <lineage>
        <taxon>Eukaryota</taxon>
        <taxon>Metazoa</taxon>
        <taxon>Ecdysozoa</taxon>
        <taxon>Arthropoda</taxon>
        <taxon>Chelicerata</taxon>
        <taxon>Arachnida</taxon>
        <taxon>Acari</taxon>
        <taxon>Parasitiformes</taxon>
        <taxon>Ixodida</taxon>
        <taxon>Ixodoidea</taxon>
        <taxon>Ixodidae</taxon>
        <taxon>Ixodinae</taxon>
        <taxon>Ixodes</taxon>
    </lineage>
</organism>
<evidence type="ECO:0000256" key="1">
    <source>
        <dbReference type="SAM" id="SignalP"/>
    </source>
</evidence>
<proteinExistence type="evidence at transcript level"/>
<accession>A0A0K8RCN1</accession>
<evidence type="ECO:0000313" key="2">
    <source>
        <dbReference type="EMBL" id="JAA68927.1"/>
    </source>
</evidence>
<dbReference type="EMBL" id="GADI01004881">
    <property type="protein sequence ID" value="JAA68927.1"/>
    <property type="molecule type" value="mRNA"/>
</dbReference>
<reference evidence="2" key="1">
    <citation type="submission" date="2012-12" db="EMBL/GenBank/DDBJ databases">
        <title>Identification and characterization of a phenylalanine ammonia-lyase gene family in Isatis indigotica Fort.</title>
        <authorList>
            <person name="Liu Q."/>
            <person name="Chen J."/>
            <person name="Zhou X."/>
            <person name="Di P."/>
            <person name="Xiao Y."/>
            <person name="Xuan H."/>
            <person name="Zhang L."/>
            <person name="Chen W."/>
        </authorList>
    </citation>
    <scope>NUCLEOTIDE SEQUENCE</scope>
    <source>
        <tissue evidence="2">Salivary gland</tissue>
    </source>
</reference>
<feature type="chain" id="PRO_5005517457" evidence="1">
    <location>
        <begin position="29"/>
        <end position="105"/>
    </location>
</feature>
<feature type="signal peptide" evidence="1">
    <location>
        <begin position="1"/>
        <end position="28"/>
    </location>
</feature>
<keyword evidence="1" id="KW-0732">Signal</keyword>